<evidence type="ECO:0000256" key="2">
    <source>
        <dbReference type="ARBA" id="ARBA00023043"/>
    </source>
</evidence>
<dbReference type="Pfam" id="PF12796">
    <property type="entry name" value="Ank_2"/>
    <property type="match status" value="1"/>
</dbReference>
<protein>
    <recommendedName>
        <fullName evidence="7">Ankyrin repeat domain-containing protein 49</fullName>
    </recommendedName>
</protein>
<dbReference type="PROSITE" id="PS50088">
    <property type="entry name" value="ANK_REPEAT"/>
    <property type="match status" value="3"/>
</dbReference>
<feature type="repeat" description="ANK" evidence="3">
    <location>
        <begin position="67"/>
        <end position="99"/>
    </location>
</feature>
<evidence type="ECO:0000256" key="4">
    <source>
        <dbReference type="SAM" id="MobiDB-lite"/>
    </source>
</evidence>
<sequence length="311" mass="34331">MLHAAAANPALFQNYCEMDDDSDEETEEEIQKNPQKKMLWAAENNKADVVQDLIKEEKDLVNSTDSDMYTPLHRACYNGHTDMVRLLLANGANIEAKTIDGWHPIHSAARWNQAQVISVLIENGADINATTKGGQTPLHLASSQKDSKETLIILLQNPKVDVDVKNSTGDTAEDVCKRTSKLCKLFQKRRDKLLKEGEKLSLDSEANSSSEADFTSEKLKSDKLCAGHVDHCLAQIDANVSRKMDKIVEEEIENLLLDDNESSNTAEIQSVQKENSDKLKCSTTSDESLMVLSSGAQAKHDSEISGTDVVT</sequence>
<dbReference type="Gene3D" id="1.25.40.20">
    <property type="entry name" value="Ankyrin repeat-containing domain"/>
    <property type="match status" value="1"/>
</dbReference>
<dbReference type="SUPFAM" id="SSF48403">
    <property type="entry name" value="Ankyrin repeat"/>
    <property type="match status" value="1"/>
</dbReference>
<evidence type="ECO:0008006" key="7">
    <source>
        <dbReference type="Google" id="ProtNLM"/>
    </source>
</evidence>
<dbReference type="InterPro" id="IPR002110">
    <property type="entry name" value="Ankyrin_rpt"/>
</dbReference>
<dbReference type="PROSITE" id="PS50297">
    <property type="entry name" value="ANK_REP_REGION"/>
    <property type="match status" value="2"/>
</dbReference>
<evidence type="ECO:0000313" key="6">
    <source>
        <dbReference type="Proteomes" id="UP001186944"/>
    </source>
</evidence>
<comment type="caution">
    <text evidence="5">The sequence shown here is derived from an EMBL/GenBank/DDBJ whole genome shotgun (WGS) entry which is preliminary data.</text>
</comment>
<keyword evidence="6" id="KW-1185">Reference proteome</keyword>
<reference evidence="5" key="1">
    <citation type="submission" date="2019-08" db="EMBL/GenBank/DDBJ databases">
        <title>The improved chromosome-level genome for the pearl oyster Pinctada fucata martensii using PacBio sequencing and Hi-C.</title>
        <authorList>
            <person name="Zheng Z."/>
        </authorList>
    </citation>
    <scope>NUCLEOTIDE SEQUENCE</scope>
    <source>
        <strain evidence="5">ZZ-2019</strain>
        <tissue evidence="5">Adductor muscle</tissue>
    </source>
</reference>
<keyword evidence="2 3" id="KW-0040">ANK repeat</keyword>
<gene>
    <name evidence="5" type="ORF">FSP39_006268</name>
</gene>
<feature type="repeat" description="ANK" evidence="3">
    <location>
        <begin position="133"/>
        <end position="167"/>
    </location>
</feature>
<dbReference type="EMBL" id="VSWD01000005">
    <property type="protein sequence ID" value="KAK3101776.1"/>
    <property type="molecule type" value="Genomic_DNA"/>
</dbReference>
<feature type="repeat" description="ANK" evidence="3">
    <location>
        <begin position="100"/>
        <end position="132"/>
    </location>
</feature>
<dbReference type="Proteomes" id="UP001186944">
    <property type="component" value="Unassembled WGS sequence"/>
</dbReference>
<dbReference type="Pfam" id="PF00023">
    <property type="entry name" value="Ank"/>
    <property type="match status" value="1"/>
</dbReference>
<keyword evidence="1" id="KW-0677">Repeat</keyword>
<dbReference type="SMART" id="SM00248">
    <property type="entry name" value="ANK"/>
    <property type="match status" value="3"/>
</dbReference>
<dbReference type="PANTHER" id="PTHR24126">
    <property type="entry name" value="ANKYRIN REPEAT, PH AND SEC7 DOMAIN CONTAINING PROTEIN SECG-RELATED"/>
    <property type="match status" value="1"/>
</dbReference>
<evidence type="ECO:0000256" key="1">
    <source>
        <dbReference type="ARBA" id="ARBA00022737"/>
    </source>
</evidence>
<name>A0AA89C0W5_PINIB</name>
<evidence type="ECO:0000313" key="5">
    <source>
        <dbReference type="EMBL" id="KAK3101776.1"/>
    </source>
</evidence>
<proteinExistence type="predicted"/>
<evidence type="ECO:0000256" key="3">
    <source>
        <dbReference type="PROSITE-ProRule" id="PRU00023"/>
    </source>
</evidence>
<dbReference type="PANTHER" id="PTHR24126:SF14">
    <property type="entry name" value="ANK_REP_REGION DOMAIN-CONTAINING PROTEIN"/>
    <property type="match status" value="1"/>
</dbReference>
<feature type="region of interest" description="Disordered" evidence="4">
    <location>
        <begin position="292"/>
        <end position="311"/>
    </location>
</feature>
<dbReference type="PRINTS" id="PR01415">
    <property type="entry name" value="ANKYRIN"/>
</dbReference>
<accession>A0AA89C0W5</accession>
<dbReference type="AlphaFoldDB" id="A0AA89C0W5"/>
<dbReference type="InterPro" id="IPR036770">
    <property type="entry name" value="Ankyrin_rpt-contain_sf"/>
</dbReference>
<organism evidence="5 6">
    <name type="scientific">Pinctada imbricata</name>
    <name type="common">Atlantic pearl-oyster</name>
    <name type="synonym">Pinctada martensii</name>
    <dbReference type="NCBI Taxonomy" id="66713"/>
    <lineage>
        <taxon>Eukaryota</taxon>
        <taxon>Metazoa</taxon>
        <taxon>Spiralia</taxon>
        <taxon>Lophotrochozoa</taxon>
        <taxon>Mollusca</taxon>
        <taxon>Bivalvia</taxon>
        <taxon>Autobranchia</taxon>
        <taxon>Pteriomorphia</taxon>
        <taxon>Pterioida</taxon>
        <taxon>Pterioidea</taxon>
        <taxon>Pteriidae</taxon>
        <taxon>Pinctada</taxon>
    </lineage>
</organism>